<dbReference type="EMBL" id="JTHP01000054">
    <property type="protein sequence ID" value="KJD43592.1"/>
    <property type="molecule type" value="Genomic_DNA"/>
</dbReference>
<feature type="transmembrane region" description="Helical" evidence="1">
    <location>
        <begin position="6"/>
        <end position="28"/>
    </location>
</feature>
<keyword evidence="1" id="KW-0472">Membrane</keyword>
<comment type="caution">
    <text evidence="2">The sequence shown here is derived from an EMBL/GenBank/DDBJ whole genome shotgun (WGS) entry which is preliminary data.</text>
</comment>
<dbReference type="AlphaFoldDB" id="A0A0D7X0Q8"/>
<evidence type="ECO:0000256" key="1">
    <source>
        <dbReference type="SAM" id="Phobius"/>
    </source>
</evidence>
<accession>A0A0D7X0Q8</accession>
<evidence type="ECO:0000313" key="3">
    <source>
        <dbReference type="Proteomes" id="UP000032534"/>
    </source>
</evidence>
<evidence type="ECO:0000313" key="2">
    <source>
        <dbReference type="EMBL" id="KJD43592.1"/>
    </source>
</evidence>
<dbReference type="PATRIC" id="fig|159743.3.peg.4904"/>
<gene>
    <name evidence="2" type="ORF">QD47_22045</name>
</gene>
<keyword evidence="1" id="KW-0812">Transmembrane</keyword>
<sequence length="105" mass="11499">MSYSRILKWISGIFELVLAVPIVGGAIVMGTGYSALGFMLVLHAVTLILSLRNQEAIYGSVWGVLTSLLAWIPVVGWILHLIAAILLMISGSKKTKRYNYPPNQL</sequence>
<reference evidence="2 3" key="1">
    <citation type="submission" date="2014-11" db="EMBL/GenBank/DDBJ databases">
        <title>Draft Genome Sequences of Paenibacillus polymyxa NRRL B-30509 and Paenibacillus terrae NRRL B-30644, Strains from a Poultry Environment that Produce Tridecaptin A and Paenicidins.</title>
        <authorList>
            <person name="van Belkum M.J."/>
            <person name="Lohans C.T."/>
            <person name="Vederas J.C."/>
        </authorList>
    </citation>
    <scope>NUCLEOTIDE SEQUENCE [LARGE SCALE GENOMIC DNA]</scope>
    <source>
        <strain evidence="2 3">NRRL B-30644</strain>
    </source>
</reference>
<keyword evidence="1" id="KW-1133">Transmembrane helix</keyword>
<dbReference type="OrthoDB" id="1925744at2"/>
<dbReference type="RefSeq" id="WP_044648141.1">
    <property type="nucleotide sequence ID" value="NZ_JTHP01000054.1"/>
</dbReference>
<name>A0A0D7X0Q8_9BACL</name>
<dbReference type="Proteomes" id="UP000032534">
    <property type="component" value="Unassembled WGS sequence"/>
</dbReference>
<protein>
    <submittedName>
        <fullName evidence="2">Membrane protein</fullName>
    </submittedName>
</protein>
<feature type="transmembrane region" description="Helical" evidence="1">
    <location>
        <begin position="64"/>
        <end position="89"/>
    </location>
</feature>
<organism evidence="2 3">
    <name type="scientific">Paenibacillus terrae</name>
    <dbReference type="NCBI Taxonomy" id="159743"/>
    <lineage>
        <taxon>Bacteria</taxon>
        <taxon>Bacillati</taxon>
        <taxon>Bacillota</taxon>
        <taxon>Bacilli</taxon>
        <taxon>Bacillales</taxon>
        <taxon>Paenibacillaceae</taxon>
        <taxon>Paenibacillus</taxon>
    </lineage>
</organism>
<keyword evidence="3" id="KW-1185">Reference proteome</keyword>
<proteinExistence type="predicted"/>